<gene>
    <name evidence="1" type="ORF">A2763_00360</name>
</gene>
<accession>A0A1F6CLL1</accession>
<dbReference type="AlphaFoldDB" id="A0A1F6CLL1"/>
<dbReference type="EMBL" id="MFKV01000023">
    <property type="protein sequence ID" value="OGG49958.1"/>
    <property type="molecule type" value="Genomic_DNA"/>
</dbReference>
<reference evidence="1 2" key="1">
    <citation type="journal article" date="2016" name="Nat. Commun.">
        <title>Thousands of microbial genomes shed light on interconnected biogeochemical processes in an aquifer system.</title>
        <authorList>
            <person name="Anantharaman K."/>
            <person name="Brown C.T."/>
            <person name="Hug L.A."/>
            <person name="Sharon I."/>
            <person name="Castelle C.J."/>
            <person name="Probst A.J."/>
            <person name="Thomas B.C."/>
            <person name="Singh A."/>
            <person name="Wilkins M.J."/>
            <person name="Karaoz U."/>
            <person name="Brodie E.L."/>
            <person name="Williams K.H."/>
            <person name="Hubbard S.S."/>
            <person name="Banfield J.F."/>
        </authorList>
    </citation>
    <scope>NUCLEOTIDE SEQUENCE [LARGE SCALE GENOMIC DNA]</scope>
</reference>
<evidence type="ECO:0008006" key="3">
    <source>
        <dbReference type="Google" id="ProtNLM"/>
    </source>
</evidence>
<name>A0A1F6CLL1_9BACT</name>
<evidence type="ECO:0000313" key="1">
    <source>
        <dbReference type="EMBL" id="OGG49958.1"/>
    </source>
</evidence>
<sequence>MADDFLAEFLGNTARARVTRALAFSAGQSFTLPQIAKRSGIPAKAAAREIKALEALRLIKRGKFSITLQGGRQVSGRQKEKAWTYNIDHKNAPALSKFIHEVSPVQYKHVLVTLKRAGRLAAIILSGSFMGDSTRPADLIVAGDNVSESRLEHAVRSLEPHFGREIRYAAFSTPEFRYRLTIQDRLMRDTLDYPHLVLLDRTRLL</sequence>
<dbReference type="Proteomes" id="UP000178370">
    <property type="component" value="Unassembled WGS sequence"/>
</dbReference>
<evidence type="ECO:0000313" key="2">
    <source>
        <dbReference type="Proteomes" id="UP000178370"/>
    </source>
</evidence>
<protein>
    <recommendedName>
        <fullName evidence="3">HTH arsR-type domain-containing protein</fullName>
    </recommendedName>
</protein>
<proteinExistence type="predicted"/>
<organism evidence="1 2">
    <name type="scientific">Candidatus Kaiserbacteria bacterium RIFCSPHIGHO2_01_FULL_54_36</name>
    <dbReference type="NCBI Taxonomy" id="1798482"/>
    <lineage>
        <taxon>Bacteria</taxon>
        <taxon>Candidatus Kaiseribacteriota</taxon>
    </lineage>
</organism>
<dbReference type="STRING" id="1798482.A2763_00360"/>
<comment type="caution">
    <text evidence="1">The sequence shown here is derived from an EMBL/GenBank/DDBJ whole genome shotgun (WGS) entry which is preliminary data.</text>
</comment>